<gene>
    <name evidence="2" type="ORF">B0A62_14785</name>
</gene>
<dbReference type="EMBL" id="MUGY01000019">
    <property type="protein sequence ID" value="OXA92664.1"/>
    <property type="molecule type" value="Genomic_DNA"/>
</dbReference>
<dbReference type="SUPFAM" id="SSF74653">
    <property type="entry name" value="TolA/TonB C-terminal domain"/>
    <property type="match status" value="1"/>
</dbReference>
<evidence type="ECO:0000256" key="1">
    <source>
        <dbReference type="SAM" id="SignalP"/>
    </source>
</evidence>
<dbReference type="PROSITE" id="PS51257">
    <property type="entry name" value="PROKAR_LIPOPROTEIN"/>
    <property type="match status" value="1"/>
</dbReference>
<protein>
    <recommendedName>
        <fullName evidence="4">TonB C-terminal domain-containing protein</fullName>
    </recommendedName>
</protein>
<accession>A0ABX4CF61</accession>
<evidence type="ECO:0008006" key="4">
    <source>
        <dbReference type="Google" id="ProtNLM"/>
    </source>
</evidence>
<name>A0ABX4CF61_FLAHY</name>
<dbReference type="Gene3D" id="3.30.1150.10">
    <property type="match status" value="1"/>
</dbReference>
<evidence type="ECO:0000313" key="3">
    <source>
        <dbReference type="Proteomes" id="UP000198424"/>
    </source>
</evidence>
<dbReference type="Proteomes" id="UP000198424">
    <property type="component" value="Unassembled WGS sequence"/>
</dbReference>
<feature type="chain" id="PRO_5047269589" description="TonB C-terminal domain-containing protein" evidence="1">
    <location>
        <begin position="27"/>
        <end position="160"/>
    </location>
</feature>
<keyword evidence="3" id="KW-1185">Reference proteome</keyword>
<dbReference type="RefSeq" id="WP_051886055.1">
    <property type="nucleotide sequence ID" value="NZ_JBEWQG010000013.1"/>
</dbReference>
<reference evidence="2 3" key="1">
    <citation type="submission" date="2016-11" db="EMBL/GenBank/DDBJ databases">
        <title>Whole genomes of Flavobacteriaceae.</title>
        <authorList>
            <person name="Stine C."/>
            <person name="Li C."/>
            <person name="Tadesse D."/>
        </authorList>
    </citation>
    <scope>NUCLEOTIDE SEQUENCE [LARGE SCALE GENOMIC DNA]</scope>
    <source>
        <strain evidence="2 3">ATCC 29551</strain>
    </source>
</reference>
<comment type="caution">
    <text evidence="2">The sequence shown here is derived from an EMBL/GenBank/DDBJ whole genome shotgun (WGS) entry which is preliminary data.</text>
</comment>
<keyword evidence="1" id="KW-0732">Signal</keyword>
<organism evidence="2 3">
    <name type="scientific">Flavobacterium hydatis</name>
    <name type="common">Cytophaga aquatilis</name>
    <dbReference type="NCBI Taxonomy" id="991"/>
    <lineage>
        <taxon>Bacteria</taxon>
        <taxon>Pseudomonadati</taxon>
        <taxon>Bacteroidota</taxon>
        <taxon>Flavobacteriia</taxon>
        <taxon>Flavobacteriales</taxon>
        <taxon>Flavobacteriaceae</taxon>
        <taxon>Flavobacterium</taxon>
    </lineage>
</organism>
<feature type="signal peptide" evidence="1">
    <location>
        <begin position="1"/>
        <end position="26"/>
    </location>
</feature>
<proteinExistence type="predicted"/>
<sequence length="160" mass="18305">MIRNFLIAISFLLLLSCQNTTVPVMAKPDSENIKKTVPQQTIKLEKHHDSKPEDNEVYNTSAVEILPKFPGGIEKFHAFLKKNYIIPEELKDDEASRGGVFATIKIEKDGSLSEIKIIRDFGYETGKELERVLRLSPNWIPAIKDVNPVRCLYNIPYYVQ</sequence>
<evidence type="ECO:0000313" key="2">
    <source>
        <dbReference type="EMBL" id="OXA92664.1"/>
    </source>
</evidence>